<evidence type="ECO:0000313" key="2">
    <source>
        <dbReference type="EMBL" id="ABN92261.1"/>
    </source>
</evidence>
<feature type="region of interest" description="Disordered" evidence="1">
    <location>
        <begin position="78"/>
        <end position="97"/>
    </location>
</feature>
<name>A3NTF6_BURP0</name>
<dbReference type="HOGENOM" id="CLU_2341376_0_0_4"/>
<evidence type="ECO:0000256" key="1">
    <source>
        <dbReference type="SAM" id="MobiDB-lite"/>
    </source>
</evidence>
<dbReference type="AlphaFoldDB" id="A3NTF6"/>
<evidence type="ECO:0000313" key="3">
    <source>
        <dbReference type="Proteomes" id="UP000006738"/>
    </source>
</evidence>
<reference evidence="2 3" key="1">
    <citation type="submission" date="2007-02" db="EMBL/GenBank/DDBJ databases">
        <authorList>
            <person name="DeShazer D."/>
            <person name="Woods D.E."/>
            <person name="Nierman W.C."/>
        </authorList>
    </citation>
    <scope>NUCLEOTIDE SEQUENCE [LARGE SCALE GENOMIC DNA]</scope>
    <source>
        <strain evidence="2 3">1106a</strain>
    </source>
</reference>
<accession>A3NTF6</accession>
<proteinExistence type="predicted"/>
<gene>
    <name evidence="2" type="ordered locus">BURPS1106A_1354</name>
</gene>
<dbReference type="Proteomes" id="UP000006738">
    <property type="component" value="Chromosome I"/>
</dbReference>
<dbReference type="EMBL" id="CP000572">
    <property type="protein sequence ID" value="ABN92261.1"/>
    <property type="molecule type" value="Genomic_DNA"/>
</dbReference>
<sequence>MFKFSMSRKSHERRCLALIHVNRILLCIDSRLAERAQISCFLEFSRLPGKRNVARRAARYFVFFLMRQGVTRVDRARVGGVATRETHRPRPRARPRS</sequence>
<protein>
    <submittedName>
        <fullName evidence="2">Uncharacterized protein</fullName>
    </submittedName>
</protein>
<feature type="compositionally biased region" description="Basic residues" evidence="1">
    <location>
        <begin position="87"/>
        <end position="97"/>
    </location>
</feature>
<organism evidence="2 3">
    <name type="scientific">Burkholderia pseudomallei (strain 1106a)</name>
    <dbReference type="NCBI Taxonomy" id="357348"/>
    <lineage>
        <taxon>Bacteria</taxon>
        <taxon>Pseudomonadati</taxon>
        <taxon>Pseudomonadota</taxon>
        <taxon>Betaproteobacteria</taxon>
        <taxon>Burkholderiales</taxon>
        <taxon>Burkholderiaceae</taxon>
        <taxon>Burkholderia</taxon>
        <taxon>pseudomallei group</taxon>
    </lineage>
</organism>
<dbReference type="KEGG" id="bpl:BURPS1106A_1354"/>